<proteinExistence type="predicted"/>
<gene>
    <name evidence="2" type="primary">Necator_chrIII.g9360</name>
    <name evidence="2" type="ORF">RB195_008595</name>
</gene>
<dbReference type="InterPro" id="IPR044399">
    <property type="entry name" value="Mb-like_M"/>
</dbReference>
<comment type="caution">
    <text evidence="2">The sequence shown here is derived from an EMBL/GenBank/DDBJ whole genome shotgun (WGS) entry which is preliminary data.</text>
</comment>
<feature type="compositionally biased region" description="Low complexity" evidence="1">
    <location>
        <begin position="213"/>
        <end position="232"/>
    </location>
</feature>
<dbReference type="CDD" id="cd01040">
    <property type="entry name" value="Mb-like"/>
    <property type="match status" value="1"/>
</dbReference>
<dbReference type="InterPro" id="IPR009050">
    <property type="entry name" value="Globin-like_sf"/>
</dbReference>
<dbReference type="EMBL" id="JAVFWL010000003">
    <property type="protein sequence ID" value="KAK6740218.1"/>
    <property type="molecule type" value="Genomic_DNA"/>
</dbReference>
<reference evidence="2 3" key="1">
    <citation type="submission" date="2023-08" db="EMBL/GenBank/DDBJ databases">
        <title>A Necator americanus chromosomal reference genome.</title>
        <authorList>
            <person name="Ilik V."/>
            <person name="Petrzelkova K.J."/>
            <person name="Pardy F."/>
            <person name="Fuh T."/>
            <person name="Niatou-Singa F.S."/>
            <person name="Gouil Q."/>
            <person name="Baker L."/>
            <person name="Ritchie M.E."/>
            <person name="Jex A.R."/>
            <person name="Gazzola D."/>
            <person name="Li H."/>
            <person name="Toshio Fujiwara R."/>
            <person name="Zhan B."/>
            <person name="Aroian R.V."/>
            <person name="Pafco B."/>
            <person name="Schwarz E.M."/>
        </authorList>
    </citation>
    <scope>NUCLEOTIDE SEQUENCE [LARGE SCALE GENOMIC DNA]</scope>
    <source>
        <strain evidence="2 3">Aroian</strain>
        <tissue evidence="2">Whole animal</tissue>
    </source>
</reference>
<dbReference type="SUPFAM" id="SSF46458">
    <property type="entry name" value="Globin-like"/>
    <property type="match status" value="1"/>
</dbReference>
<accession>A0ABR1CPC8</accession>
<dbReference type="Proteomes" id="UP001303046">
    <property type="component" value="Unassembled WGS sequence"/>
</dbReference>
<dbReference type="InterPro" id="IPR012292">
    <property type="entry name" value="Globin/Proto"/>
</dbReference>
<feature type="region of interest" description="Disordered" evidence="1">
    <location>
        <begin position="206"/>
        <end position="258"/>
    </location>
</feature>
<evidence type="ECO:0000313" key="2">
    <source>
        <dbReference type="EMBL" id="KAK6740218.1"/>
    </source>
</evidence>
<organism evidence="2 3">
    <name type="scientific">Necator americanus</name>
    <name type="common">Human hookworm</name>
    <dbReference type="NCBI Taxonomy" id="51031"/>
    <lineage>
        <taxon>Eukaryota</taxon>
        <taxon>Metazoa</taxon>
        <taxon>Ecdysozoa</taxon>
        <taxon>Nematoda</taxon>
        <taxon>Chromadorea</taxon>
        <taxon>Rhabditida</taxon>
        <taxon>Rhabditina</taxon>
        <taxon>Rhabditomorpha</taxon>
        <taxon>Strongyloidea</taxon>
        <taxon>Ancylostomatidae</taxon>
        <taxon>Bunostominae</taxon>
        <taxon>Necator</taxon>
    </lineage>
</organism>
<sequence>MGNTKSAGLKDETTKHKPKLSQSERKISPTHKKMSRKLHSVDSKASMSSQGNRRPILTVSQRAIIKYCIDNSKDDIADRIIRRATEKKDDFKGFLDNLPRAQRVEVSDALRVFLNGVCDNLMDSEEIQRMSEEFGAFHVPFRTYGFKPDFFACTADAVTTECTFLDQATHTPSETAGAWSTLSAFVFSAVRDGYYAELRRQRKSSNAFRNRPSVDVSSDGSVADGGSRRSASPTPDEMSQSSGPKENTTNYLLPPQVY</sequence>
<protein>
    <recommendedName>
        <fullName evidence="4">Globin</fullName>
    </recommendedName>
</protein>
<feature type="compositionally biased region" description="Polar residues" evidence="1">
    <location>
        <begin position="237"/>
        <end position="251"/>
    </location>
</feature>
<feature type="region of interest" description="Disordered" evidence="1">
    <location>
        <begin position="1"/>
        <end position="53"/>
    </location>
</feature>
<feature type="compositionally biased region" description="Polar residues" evidence="1">
    <location>
        <begin position="43"/>
        <end position="52"/>
    </location>
</feature>
<evidence type="ECO:0008006" key="4">
    <source>
        <dbReference type="Google" id="ProtNLM"/>
    </source>
</evidence>
<evidence type="ECO:0000313" key="3">
    <source>
        <dbReference type="Proteomes" id="UP001303046"/>
    </source>
</evidence>
<feature type="compositionally biased region" description="Basic residues" evidence="1">
    <location>
        <begin position="28"/>
        <end position="38"/>
    </location>
</feature>
<name>A0ABR1CPC8_NECAM</name>
<dbReference type="Gene3D" id="1.10.490.10">
    <property type="entry name" value="Globins"/>
    <property type="match status" value="1"/>
</dbReference>
<evidence type="ECO:0000256" key="1">
    <source>
        <dbReference type="SAM" id="MobiDB-lite"/>
    </source>
</evidence>
<keyword evidence="3" id="KW-1185">Reference proteome</keyword>